<dbReference type="InterPro" id="IPR013103">
    <property type="entry name" value="RVT_2"/>
</dbReference>
<dbReference type="Pfam" id="PF07727">
    <property type="entry name" value="RVT_2"/>
    <property type="match status" value="2"/>
</dbReference>
<reference evidence="2" key="2">
    <citation type="submission" date="2020-03" db="EMBL/GenBank/DDBJ databases">
        <title>Walnut 2.0.</title>
        <authorList>
            <person name="Marrano A."/>
            <person name="Britton M."/>
            <person name="Zimin A.V."/>
            <person name="Zaini P.A."/>
            <person name="Workman R."/>
            <person name="Puiu D."/>
            <person name="Bianco L."/>
            <person name="Allen B.J."/>
            <person name="Troggio M."/>
            <person name="Leslie C.A."/>
            <person name="Timp W."/>
            <person name="Dendekar A."/>
            <person name="Salzberg S.L."/>
            <person name="Neale D.B."/>
        </authorList>
    </citation>
    <scope>NUCLEOTIDE SEQUENCE</scope>
    <source>
        <tissue evidence="2">Leaves</tissue>
    </source>
</reference>
<dbReference type="AlphaFoldDB" id="A0A833UAZ4"/>
<evidence type="ECO:0000313" key="2">
    <source>
        <dbReference type="EMBL" id="KAF5457864.1"/>
    </source>
</evidence>
<feature type="domain" description="Reverse transcriptase Ty1/copia-type" evidence="1">
    <location>
        <begin position="3"/>
        <end position="48"/>
    </location>
</feature>
<proteinExistence type="predicted"/>
<dbReference type="PANTHER" id="PTHR11439:SF498">
    <property type="entry name" value="DNAK FAMILY PROTEIN"/>
    <property type="match status" value="1"/>
</dbReference>
<reference evidence="2" key="1">
    <citation type="submission" date="2015-10" db="EMBL/GenBank/DDBJ databases">
        <authorList>
            <person name="Martinez-Garcia P.J."/>
            <person name="Crepeau M.W."/>
            <person name="Puiu D."/>
            <person name="Gonzalez-Ibeas D."/>
            <person name="Whalen J."/>
            <person name="Stevens K."/>
            <person name="Paul R."/>
            <person name="Butterfield T."/>
            <person name="Britton M."/>
            <person name="Reagan R."/>
            <person name="Chakraborty S."/>
            <person name="Walawage S.L."/>
            <person name="Vasquez-Gross H.A."/>
            <person name="Cardeno C."/>
            <person name="Famula R."/>
            <person name="Pratt K."/>
            <person name="Kuruganti S."/>
            <person name="Aradhya M.K."/>
            <person name="Leslie C.A."/>
            <person name="Dandekar A.M."/>
            <person name="Salzberg S.L."/>
            <person name="Wegrzyn J.L."/>
            <person name="Langley C.H."/>
            <person name="Neale D.B."/>
        </authorList>
    </citation>
    <scope>NUCLEOTIDE SEQUENCE</scope>
    <source>
        <tissue evidence="2">Leaves</tissue>
    </source>
</reference>
<dbReference type="EMBL" id="LIHL02000010">
    <property type="protein sequence ID" value="KAF5457864.1"/>
    <property type="molecule type" value="Genomic_DNA"/>
</dbReference>
<dbReference type="SUPFAM" id="SSF56672">
    <property type="entry name" value="DNA/RNA polymerases"/>
    <property type="match status" value="1"/>
</dbReference>
<evidence type="ECO:0000313" key="3">
    <source>
        <dbReference type="Proteomes" id="UP000619265"/>
    </source>
</evidence>
<organism evidence="2 3">
    <name type="scientific">Juglans regia</name>
    <name type="common">English walnut</name>
    <dbReference type="NCBI Taxonomy" id="51240"/>
    <lineage>
        <taxon>Eukaryota</taxon>
        <taxon>Viridiplantae</taxon>
        <taxon>Streptophyta</taxon>
        <taxon>Embryophyta</taxon>
        <taxon>Tracheophyta</taxon>
        <taxon>Spermatophyta</taxon>
        <taxon>Magnoliopsida</taxon>
        <taxon>eudicotyledons</taxon>
        <taxon>Gunneridae</taxon>
        <taxon>Pentapetalae</taxon>
        <taxon>rosids</taxon>
        <taxon>fabids</taxon>
        <taxon>Fagales</taxon>
        <taxon>Juglandaceae</taxon>
        <taxon>Juglans</taxon>
    </lineage>
</organism>
<dbReference type="PANTHER" id="PTHR11439">
    <property type="entry name" value="GAG-POL-RELATED RETROTRANSPOSON"/>
    <property type="match status" value="1"/>
</dbReference>
<evidence type="ECO:0000259" key="1">
    <source>
        <dbReference type="Pfam" id="PF07727"/>
    </source>
</evidence>
<dbReference type="Proteomes" id="UP000619265">
    <property type="component" value="Unassembled WGS sequence"/>
</dbReference>
<comment type="caution">
    <text evidence="2">The sequence shown here is derived from an EMBL/GenBank/DDBJ whole genome shotgun (WGS) entry which is preliminary data.</text>
</comment>
<dbReference type="Gramene" id="Jr10_09280_p1">
    <property type="protein sequence ID" value="cds.Jr10_09280_p1"/>
    <property type="gene ID" value="Jr10_09280"/>
</dbReference>
<gene>
    <name evidence="2" type="ORF">F2P56_021941</name>
</gene>
<feature type="domain" description="Reverse transcriptase Ty1/copia-type" evidence="1">
    <location>
        <begin position="54"/>
        <end position="146"/>
    </location>
</feature>
<name>A0A833UAZ4_JUGRE</name>
<sequence length="274" mass="31331">MTTVRCLLAVVVTKNWIIHQLNINNAFLQGDLDEEVYMIPPPEYCPKGETRAAHSLFTFVTQTNIPIVLVYVEDILVAGNDISQIEVFKSILSTYFKTKDLGSLKYFLDLKVAHSPTSIFLNQRKYALDILFNNGQLDARIARFPMKQNLKHTDRDDTLLTDPCTYHRLVGHLIYLTITRPYIVFAVNILGQFMHAPRVPYMQVVTRVLCYIKGSPGQDIFFSSSSTLHVTAYTDLDWANYPTTRRSTIGYFIQLDTSPISWRTKKDNSGSFLC</sequence>
<protein>
    <recommendedName>
        <fullName evidence="1">Reverse transcriptase Ty1/copia-type domain-containing protein</fullName>
    </recommendedName>
</protein>
<dbReference type="InterPro" id="IPR043502">
    <property type="entry name" value="DNA/RNA_pol_sf"/>
</dbReference>
<accession>A0A833UAZ4</accession>